<dbReference type="PANTHER" id="PTHR45763:SF51">
    <property type="entry name" value="ALPHA_BETA-HYDROLASES SUPERFAMILY PROTEIN"/>
    <property type="match status" value="1"/>
</dbReference>
<dbReference type="OMA" id="VIRVAHY"/>
<dbReference type="Gene3D" id="3.40.50.1820">
    <property type="entry name" value="alpha/beta hydrolase"/>
    <property type="match status" value="1"/>
</dbReference>
<evidence type="ECO:0000313" key="4">
    <source>
        <dbReference type="EnsemblPlants" id="AUR62006164-RA:cds"/>
    </source>
</evidence>
<dbReference type="Gramene" id="AUR62006164-RA">
    <property type="protein sequence ID" value="AUR62006164-RA:cds"/>
    <property type="gene ID" value="AUR62006164"/>
</dbReference>
<proteinExistence type="predicted"/>
<dbReference type="InterPro" id="IPR000073">
    <property type="entry name" value="AB_hydrolase_1"/>
</dbReference>
<keyword evidence="2" id="KW-0472">Membrane</keyword>
<dbReference type="PANTHER" id="PTHR45763">
    <property type="entry name" value="HYDROLASE, ALPHA/BETA FOLD FAMILY PROTEIN, EXPRESSED-RELATED"/>
    <property type="match status" value="1"/>
</dbReference>
<feature type="transmembrane region" description="Helical" evidence="2">
    <location>
        <begin position="30"/>
        <end position="52"/>
    </location>
</feature>
<dbReference type="AlphaFoldDB" id="A0A803L2S5"/>
<organism evidence="4 5">
    <name type="scientific">Chenopodium quinoa</name>
    <name type="common">Quinoa</name>
    <dbReference type="NCBI Taxonomy" id="63459"/>
    <lineage>
        <taxon>Eukaryota</taxon>
        <taxon>Viridiplantae</taxon>
        <taxon>Streptophyta</taxon>
        <taxon>Embryophyta</taxon>
        <taxon>Tracheophyta</taxon>
        <taxon>Spermatophyta</taxon>
        <taxon>Magnoliopsida</taxon>
        <taxon>eudicotyledons</taxon>
        <taxon>Gunneridae</taxon>
        <taxon>Pentapetalae</taxon>
        <taxon>Caryophyllales</taxon>
        <taxon>Chenopodiaceae</taxon>
        <taxon>Chenopodioideae</taxon>
        <taxon>Atripliceae</taxon>
        <taxon>Chenopodium</taxon>
    </lineage>
</organism>
<evidence type="ECO:0000256" key="1">
    <source>
        <dbReference type="SAM" id="MobiDB-lite"/>
    </source>
</evidence>
<dbReference type="SUPFAM" id="SSF53474">
    <property type="entry name" value="alpha/beta-Hydrolases"/>
    <property type="match status" value="1"/>
</dbReference>
<evidence type="ECO:0000259" key="3">
    <source>
        <dbReference type="Pfam" id="PF00561"/>
    </source>
</evidence>
<accession>A0A803L2S5</accession>
<reference evidence="4" key="1">
    <citation type="journal article" date="2017" name="Nature">
        <title>The genome of Chenopodium quinoa.</title>
        <authorList>
            <person name="Jarvis D.E."/>
            <person name="Ho Y.S."/>
            <person name="Lightfoot D.J."/>
            <person name="Schmoeckel S.M."/>
            <person name="Li B."/>
            <person name="Borm T.J.A."/>
            <person name="Ohyanagi H."/>
            <person name="Mineta K."/>
            <person name="Michell C.T."/>
            <person name="Saber N."/>
            <person name="Kharbatia N.M."/>
            <person name="Rupper R.R."/>
            <person name="Sharp A.R."/>
            <person name="Dally N."/>
            <person name="Boughton B.A."/>
            <person name="Woo Y.H."/>
            <person name="Gao G."/>
            <person name="Schijlen E.G.W.M."/>
            <person name="Guo X."/>
            <person name="Momin A.A."/>
            <person name="Negrao S."/>
            <person name="Al-Babili S."/>
            <person name="Gehring C."/>
            <person name="Roessner U."/>
            <person name="Jung C."/>
            <person name="Murphy K."/>
            <person name="Arold S.T."/>
            <person name="Gojobori T."/>
            <person name="van der Linden C.G."/>
            <person name="van Loo E.N."/>
            <person name="Jellen E.N."/>
            <person name="Maughan P.J."/>
            <person name="Tester M."/>
        </authorList>
    </citation>
    <scope>NUCLEOTIDE SEQUENCE [LARGE SCALE GENOMIC DNA]</scope>
    <source>
        <strain evidence="4">cv. PI 614886</strain>
    </source>
</reference>
<dbReference type="Proteomes" id="UP000596660">
    <property type="component" value="Unplaced"/>
</dbReference>
<dbReference type="EnsemblPlants" id="AUR62006164-RA">
    <property type="protein sequence ID" value="AUR62006164-RA:cds"/>
    <property type="gene ID" value="AUR62006164"/>
</dbReference>
<dbReference type="InterPro" id="IPR029058">
    <property type="entry name" value="AB_hydrolase_fold"/>
</dbReference>
<reference evidence="4" key="2">
    <citation type="submission" date="2021-03" db="UniProtKB">
        <authorList>
            <consortium name="EnsemblPlants"/>
        </authorList>
    </citation>
    <scope>IDENTIFICATION</scope>
</reference>
<name>A0A803L2S5_CHEQI</name>
<dbReference type="Pfam" id="PF00561">
    <property type="entry name" value="Abhydrolase_1"/>
    <property type="match status" value="1"/>
</dbReference>
<sequence>MGVQEKSKKISAASARAHTRKSTSNSSLPFPFSLGLSSKILVVVIVVCLTWADRAFRPPPPKVCGTPGGPPVTAPRIKLRDGRYLAYKEYGVPKDEAKHHFIFIHGFDSCRLHAFIATEVSPDTIESLGLHIVGFDKPGYGESTPDPNRTPKSLALDVEELADQLGFGPKFYVVGYSMGGEAVWGLLKYIPHRLAGASLVTPVVNYWWSSLPANLTKEAYYLQLPQDQWSLRVSHYLPWLTYWWQTQKWFAPSSVIAHSSEVLSRQDREVMFKFVKPENMIPVRQQGVHESIHRDMIVGFGKWEFDPIQLENPFPNNEGMVHLWQGDEDMLVPVIMQRYIAQELPWIHYHEVSGSGHMFPYVEGMSDAIVKAQLSVEN</sequence>
<evidence type="ECO:0000313" key="5">
    <source>
        <dbReference type="Proteomes" id="UP000596660"/>
    </source>
</evidence>
<keyword evidence="5" id="KW-1185">Reference proteome</keyword>
<evidence type="ECO:0000256" key="2">
    <source>
        <dbReference type="SAM" id="Phobius"/>
    </source>
</evidence>
<keyword evidence="2" id="KW-0812">Transmembrane</keyword>
<feature type="domain" description="AB hydrolase-1" evidence="3">
    <location>
        <begin position="100"/>
        <end position="360"/>
    </location>
</feature>
<keyword evidence="2" id="KW-1133">Transmembrane helix</keyword>
<feature type="region of interest" description="Disordered" evidence="1">
    <location>
        <begin position="1"/>
        <end position="27"/>
    </location>
</feature>
<dbReference type="FunFam" id="3.40.50.1820:FF:000270">
    <property type="entry name" value="Alpha/beta-Hydrolases superfamily protein"/>
    <property type="match status" value="1"/>
</dbReference>
<protein>
    <recommendedName>
        <fullName evidence="3">AB hydrolase-1 domain-containing protein</fullName>
    </recommendedName>
</protein>